<feature type="compositionally biased region" description="Polar residues" evidence="1">
    <location>
        <begin position="38"/>
        <end position="49"/>
    </location>
</feature>
<accession>A0A1X7R654</accession>
<keyword evidence="3" id="KW-1185">Reference proteome</keyword>
<reference evidence="2 3" key="1">
    <citation type="submission" date="2017-04" db="EMBL/GenBank/DDBJ databases">
        <authorList>
            <person name="Afonso C.L."/>
            <person name="Miller P.J."/>
            <person name="Scott M.A."/>
            <person name="Spackman E."/>
            <person name="Goraichik I."/>
            <person name="Dimitrov K.M."/>
            <person name="Suarez D.L."/>
            <person name="Swayne D.E."/>
        </authorList>
    </citation>
    <scope>NUCLEOTIDE SEQUENCE [LARGE SCALE GENOMIC DNA]</scope>
</reference>
<feature type="region of interest" description="Disordered" evidence="1">
    <location>
        <begin position="24"/>
        <end position="59"/>
    </location>
</feature>
<dbReference type="EMBL" id="FXLY01000007">
    <property type="protein sequence ID" value="SMN21051.1"/>
    <property type="molecule type" value="Genomic_DNA"/>
</dbReference>
<dbReference type="OrthoDB" id="10508899at2759"/>
<organism evidence="2 3">
    <name type="scientific">Maudiozyma saulgeensis</name>
    <dbReference type="NCBI Taxonomy" id="1789683"/>
    <lineage>
        <taxon>Eukaryota</taxon>
        <taxon>Fungi</taxon>
        <taxon>Dikarya</taxon>
        <taxon>Ascomycota</taxon>
        <taxon>Saccharomycotina</taxon>
        <taxon>Saccharomycetes</taxon>
        <taxon>Saccharomycetales</taxon>
        <taxon>Saccharomycetaceae</taxon>
        <taxon>Maudiozyma</taxon>
    </lineage>
</organism>
<evidence type="ECO:0000256" key="1">
    <source>
        <dbReference type="SAM" id="MobiDB-lite"/>
    </source>
</evidence>
<dbReference type="AlphaFoldDB" id="A0A1X7R654"/>
<evidence type="ECO:0000313" key="2">
    <source>
        <dbReference type="EMBL" id="SMN21051.1"/>
    </source>
</evidence>
<protein>
    <submittedName>
        <fullName evidence="2">Uncharacterized protein</fullName>
    </submittedName>
</protein>
<proteinExistence type="predicted"/>
<name>A0A1X7R654_9SACH</name>
<evidence type="ECO:0000313" key="3">
    <source>
        <dbReference type="Proteomes" id="UP000196158"/>
    </source>
</evidence>
<sequence length="163" mass="19088">MINNSEEQTLTDATILYAKESYGDSNDSIEEKPLIGNKDSTSIKNNNGTKSKRRKSSLSNISKDFISHLRRLNPSNYHESINNNNNNDTSNVYDRYNQFYEEKSNRHYKNDENKNKNSPQTNLQTSCFQTNKVDNWTHTINDYWLRDTKIEDIEFEDSSDEDV</sequence>
<dbReference type="Proteomes" id="UP000196158">
    <property type="component" value="Unassembled WGS sequence"/>
</dbReference>
<gene>
    <name evidence="2" type="ORF">KASA_0L00671G</name>
</gene>